<evidence type="ECO:0000313" key="2">
    <source>
        <dbReference type="Proteomes" id="UP001501510"/>
    </source>
</evidence>
<name>A0ABP3UTK2_9CLOT</name>
<organism evidence="1 2">
    <name type="scientific">Clostridium oceanicum</name>
    <dbReference type="NCBI Taxonomy" id="1543"/>
    <lineage>
        <taxon>Bacteria</taxon>
        <taxon>Bacillati</taxon>
        <taxon>Bacillota</taxon>
        <taxon>Clostridia</taxon>
        <taxon>Eubacteriales</taxon>
        <taxon>Clostridiaceae</taxon>
        <taxon>Clostridium</taxon>
    </lineage>
</organism>
<accession>A0ABP3UTK2</accession>
<reference evidence="2" key="1">
    <citation type="journal article" date="2019" name="Int. J. Syst. Evol. Microbiol.">
        <title>The Global Catalogue of Microorganisms (GCM) 10K type strain sequencing project: providing services to taxonomists for standard genome sequencing and annotation.</title>
        <authorList>
            <consortium name="The Broad Institute Genomics Platform"/>
            <consortium name="The Broad Institute Genome Sequencing Center for Infectious Disease"/>
            <person name="Wu L."/>
            <person name="Ma J."/>
        </authorList>
    </citation>
    <scope>NUCLEOTIDE SEQUENCE [LARGE SCALE GENOMIC DNA]</scope>
    <source>
        <strain evidence="2">JCM 1407</strain>
    </source>
</reference>
<comment type="caution">
    <text evidence="1">The sequence shown here is derived from an EMBL/GenBank/DDBJ whole genome shotgun (WGS) entry which is preliminary data.</text>
</comment>
<gene>
    <name evidence="1" type="ORF">GCM10008906_21300</name>
</gene>
<dbReference type="SUPFAM" id="SSF89360">
    <property type="entry name" value="HesB-like domain"/>
    <property type="match status" value="1"/>
</dbReference>
<protein>
    <submittedName>
        <fullName evidence="1">Uncharacterized protein</fullName>
    </submittedName>
</protein>
<proteinExistence type="predicted"/>
<dbReference type="Proteomes" id="UP001501510">
    <property type="component" value="Unassembled WGS sequence"/>
</dbReference>
<dbReference type="EMBL" id="BAAACG010000010">
    <property type="protein sequence ID" value="GAA0740863.1"/>
    <property type="molecule type" value="Genomic_DNA"/>
</dbReference>
<keyword evidence="2" id="KW-1185">Reference proteome</keyword>
<sequence>MKKIIFYNTIINIVYIINLQRKEVLNMLPIKMSDLAYNEFKNMLDSNNINSNILRVYLEGSG</sequence>
<dbReference type="InterPro" id="IPR035903">
    <property type="entry name" value="HesB-like_dom_sf"/>
</dbReference>
<evidence type="ECO:0000313" key="1">
    <source>
        <dbReference type="EMBL" id="GAA0740863.1"/>
    </source>
</evidence>